<dbReference type="EMBL" id="VSRR010001031">
    <property type="protein sequence ID" value="MPC21916.1"/>
    <property type="molecule type" value="Genomic_DNA"/>
</dbReference>
<dbReference type="AlphaFoldDB" id="A0A5B7DLR0"/>
<dbReference type="Proteomes" id="UP000324222">
    <property type="component" value="Unassembled WGS sequence"/>
</dbReference>
<sequence length="159" mass="16982">MLKCLLPQQQYLHPTAITSYRRRDLISDKIRGDRRSSGTSWMRGDGATDGEGGLDGPSRCQPHELPLHAHAGVCITYPHKCLIPHVRVMRSRPRMNKAGCDASLVACGGRPACEEDAGRLECLAGRGSECADLGIAAASTLGIKDGSMLAPSVFRGRGA</sequence>
<protein>
    <submittedName>
        <fullName evidence="2">Uncharacterized protein</fullName>
    </submittedName>
</protein>
<evidence type="ECO:0000313" key="3">
    <source>
        <dbReference type="Proteomes" id="UP000324222"/>
    </source>
</evidence>
<accession>A0A5B7DLR0</accession>
<feature type="region of interest" description="Disordered" evidence="1">
    <location>
        <begin position="31"/>
        <end position="54"/>
    </location>
</feature>
<evidence type="ECO:0000256" key="1">
    <source>
        <dbReference type="SAM" id="MobiDB-lite"/>
    </source>
</evidence>
<reference evidence="2 3" key="1">
    <citation type="submission" date="2019-05" db="EMBL/GenBank/DDBJ databases">
        <title>Another draft genome of Portunus trituberculatus and its Hox gene families provides insights of decapod evolution.</title>
        <authorList>
            <person name="Jeong J.-H."/>
            <person name="Song I."/>
            <person name="Kim S."/>
            <person name="Choi T."/>
            <person name="Kim D."/>
            <person name="Ryu S."/>
            <person name="Kim W."/>
        </authorList>
    </citation>
    <scope>NUCLEOTIDE SEQUENCE [LARGE SCALE GENOMIC DNA]</scope>
    <source>
        <tissue evidence="2">Muscle</tissue>
    </source>
</reference>
<name>A0A5B7DLR0_PORTR</name>
<gene>
    <name evidence="2" type="ORF">E2C01_014919</name>
</gene>
<evidence type="ECO:0000313" key="2">
    <source>
        <dbReference type="EMBL" id="MPC21916.1"/>
    </source>
</evidence>
<comment type="caution">
    <text evidence="2">The sequence shown here is derived from an EMBL/GenBank/DDBJ whole genome shotgun (WGS) entry which is preliminary data.</text>
</comment>
<proteinExistence type="predicted"/>
<keyword evidence="3" id="KW-1185">Reference proteome</keyword>
<organism evidence="2 3">
    <name type="scientific">Portunus trituberculatus</name>
    <name type="common">Swimming crab</name>
    <name type="synonym">Neptunus trituberculatus</name>
    <dbReference type="NCBI Taxonomy" id="210409"/>
    <lineage>
        <taxon>Eukaryota</taxon>
        <taxon>Metazoa</taxon>
        <taxon>Ecdysozoa</taxon>
        <taxon>Arthropoda</taxon>
        <taxon>Crustacea</taxon>
        <taxon>Multicrustacea</taxon>
        <taxon>Malacostraca</taxon>
        <taxon>Eumalacostraca</taxon>
        <taxon>Eucarida</taxon>
        <taxon>Decapoda</taxon>
        <taxon>Pleocyemata</taxon>
        <taxon>Brachyura</taxon>
        <taxon>Eubrachyura</taxon>
        <taxon>Portunoidea</taxon>
        <taxon>Portunidae</taxon>
        <taxon>Portuninae</taxon>
        <taxon>Portunus</taxon>
    </lineage>
</organism>